<dbReference type="AlphaFoldDB" id="A0A395J617"/>
<sequence>MYEESIFITVGNQEFKIPREVFSDPGNSPNYFSLGFAVFFSSPTEVFPGLNRDGLLRPPSILPPSKSPFVSLGYQAIWSLSHERYFIYIHRLLPEPLTSPISNPSQPPTPSLGYVHYLRPFTDSSPHELTLEIGDSATLLHWNTMRLEFFGETKLRMGKLLEVVATKLNLPVKQPLGLLMKNGGASSEPATPELSGPSEEMVRVVIEEDCGIFVDGRSGILGVEVLKMKMKIPAATKAQVIREERWVMELRYQPFQIRILEVLGHQKTNFWIIKTGQWRLRIQNHGDVVLLVQG</sequence>
<evidence type="ECO:0000313" key="2">
    <source>
        <dbReference type="Proteomes" id="UP000249056"/>
    </source>
</evidence>
<name>A0A395J617_9HELO</name>
<comment type="caution">
    <text evidence="1">The sequence shown here is derived from an EMBL/GenBank/DDBJ whole genome shotgun (WGS) entry which is preliminary data.</text>
</comment>
<keyword evidence="2" id="KW-1185">Reference proteome</keyword>
<dbReference type="OrthoDB" id="2414723at2759"/>
<dbReference type="Proteomes" id="UP000249056">
    <property type="component" value="Unassembled WGS sequence"/>
</dbReference>
<accession>A0A395J617</accession>
<dbReference type="PANTHER" id="PTHR31758:SF2">
    <property type="entry name" value="BTB_POZ DOMAIN-CONTAINING PROTEIN YLR108C"/>
    <property type="match status" value="1"/>
</dbReference>
<dbReference type="EMBL" id="QKRW01000003">
    <property type="protein sequence ID" value="RAL67696.1"/>
    <property type="molecule type" value="Genomic_DNA"/>
</dbReference>
<gene>
    <name evidence="1" type="ORF">DID88_008437</name>
</gene>
<proteinExistence type="predicted"/>
<dbReference type="PANTHER" id="PTHR31758">
    <property type="entry name" value="BTB/POZ DOMAIN-CONTAINING PROTEIN YLR108C"/>
    <property type="match status" value="1"/>
</dbReference>
<protein>
    <submittedName>
        <fullName evidence="1">Uncharacterized protein</fullName>
    </submittedName>
</protein>
<organism evidence="1 2">
    <name type="scientific">Monilinia fructigena</name>
    <dbReference type="NCBI Taxonomy" id="38457"/>
    <lineage>
        <taxon>Eukaryota</taxon>
        <taxon>Fungi</taxon>
        <taxon>Dikarya</taxon>
        <taxon>Ascomycota</taxon>
        <taxon>Pezizomycotina</taxon>
        <taxon>Leotiomycetes</taxon>
        <taxon>Helotiales</taxon>
        <taxon>Sclerotiniaceae</taxon>
        <taxon>Monilinia</taxon>
    </lineage>
</organism>
<evidence type="ECO:0000313" key="1">
    <source>
        <dbReference type="EMBL" id="RAL67696.1"/>
    </source>
</evidence>
<reference evidence="1 2" key="1">
    <citation type="submission" date="2018-06" db="EMBL/GenBank/DDBJ databases">
        <title>Genome Sequence of the Brown Rot Fungal Pathogen Monilinia fructigena.</title>
        <authorList>
            <person name="Landi L."/>
            <person name="De Miccolis Angelini R.M."/>
            <person name="Pollastro S."/>
            <person name="Abate D."/>
            <person name="Faretra F."/>
            <person name="Romanazzi G."/>
        </authorList>
    </citation>
    <scope>NUCLEOTIDE SEQUENCE [LARGE SCALE GENOMIC DNA]</scope>
    <source>
        <strain evidence="1 2">Mfrg269</strain>
    </source>
</reference>